<feature type="transmembrane region" description="Helical" evidence="9">
    <location>
        <begin position="100"/>
        <end position="122"/>
    </location>
</feature>
<accession>A0A2P5GRG0</accession>
<feature type="transmembrane region" description="Helical" evidence="9">
    <location>
        <begin position="278"/>
        <end position="300"/>
    </location>
</feature>
<keyword evidence="13" id="KW-1185">Reference proteome</keyword>
<proteinExistence type="predicted"/>
<gene>
    <name evidence="12" type="ORF">CHU32_08550</name>
    <name evidence="11" type="ORF">CHU33_07005</name>
</gene>
<keyword evidence="3 8" id="KW-1003">Cell membrane</keyword>
<dbReference type="PROSITE" id="PS51105">
    <property type="entry name" value="PTS_EIIC_TYPE_3"/>
    <property type="match status" value="1"/>
</dbReference>
<feature type="transmembrane region" description="Helical" evidence="9">
    <location>
        <begin position="246"/>
        <end position="266"/>
    </location>
</feature>
<feature type="transmembrane region" description="Helical" evidence="9">
    <location>
        <begin position="336"/>
        <end position="356"/>
    </location>
</feature>
<dbReference type="GO" id="GO:1902815">
    <property type="term" value="P:N,N'-diacetylchitobiose import"/>
    <property type="evidence" value="ECO:0007669"/>
    <property type="project" value="TreeGrafter"/>
</dbReference>
<dbReference type="GO" id="GO:0009401">
    <property type="term" value="P:phosphoenolpyruvate-dependent sugar phosphotransferase system"/>
    <property type="evidence" value="ECO:0007669"/>
    <property type="project" value="InterPro"/>
</dbReference>
<evidence type="ECO:0000256" key="3">
    <source>
        <dbReference type="ARBA" id="ARBA00022475"/>
    </source>
</evidence>
<dbReference type="EMBL" id="PQGD01000006">
    <property type="protein sequence ID" value="POP49152.1"/>
    <property type="molecule type" value="Genomic_DNA"/>
</dbReference>
<dbReference type="Proteomes" id="UP000237073">
    <property type="component" value="Unassembled WGS sequence"/>
</dbReference>
<dbReference type="InterPro" id="IPR004796">
    <property type="entry name" value="PTS_IIC_cello"/>
</dbReference>
<evidence type="ECO:0000256" key="1">
    <source>
        <dbReference type="ARBA" id="ARBA00004651"/>
    </source>
</evidence>
<dbReference type="Pfam" id="PF02378">
    <property type="entry name" value="PTS_EIIC"/>
    <property type="match status" value="1"/>
</dbReference>
<evidence type="ECO:0000259" key="10">
    <source>
        <dbReference type="PROSITE" id="PS51105"/>
    </source>
</evidence>
<comment type="caution">
    <text evidence="12">The sequence shown here is derived from an EMBL/GenBank/DDBJ whole genome shotgun (WGS) entry which is preliminary data.</text>
</comment>
<feature type="transmembrane region" description="Helical" evidence="9">
    <location>
        <begin position="175"/>
        <end position="200"/>
    </location>
</feature>
<keyword evidence="7 8" id="KW-0472">Membrane</keyword>
<dbReference type="InterPro" id="IPR051088">
    <property type="entry name" value="PTS_Sugar-EIIC/EIIB"/>
</dbReference>
<evidence type="ECO:0000256" key="4">
    <source>
        <dbReference type="ARBA" id="ARBA00022597"/>
    </source>
</evidence>
<sequence length="423" mass="45230">MNLSAQQEVLQKLLVPIANNIAQQKHLQAIKDGMIAIIPIIIVGSFSLLPVAIKNLLGEGSVADFIGAHLHGLTLASQFTTGLVSVYAAFFIANALAKSYGISTLITGVSAVIMHIILSAAITDGKLSTTYLGAEGLFTSIVSAIITVEITRMMIQRKLVIKMPASVPPMVMESFLALLPLTVTVIIAAVISVSIVALTGQPFPQWLMTILAPAVDSMDTLPAMLIIIFLTQLLWFFGLHGPAITSAVWVPFAVTYGAANIAAWGAGQPVEHFFTFGYYYALLQVSGSGLTIGLVIMMCFSRSKNLSSMGKAAIVPSCFGINEPVIFGTPVILNPWLFIPFVFGPLVVTCLCYFAISTGIVGHPIAEPPGFLPPGVGAFLMTLDIKAVVLVAVCLLLMTAFYYPFFKAMEAQELRKENMVRDA</sequence>
<keyword evidence="6 9" id="KW-1133">Transmembrane helix</keyword>
<evidence type="ECO:0000313" key="14">
    <source>
        <dbReference type="Proteomes" id="UP000247005"/>
    </source>
</evidence>
<dbReference type="InterPro" id="IPR003352">
    <property type="entry name" value="PTS_EIIC"/>
</dbReference>
<keyword evidence="5 9" id="KW-0812">Transmembrane</keyword>
<feature type="transmembrane region" description="Helical" evidence="9">
    <location>
        <begin position="73"/>
        <end position="93"/>
    </location>
</feature>
<protein>
    <recommendedName>
        <fullName evidence="8">Permease IIC component</fullName>
    </recommendedName>
</protein>
<dbReference type="EMBL" id="PQGE01000005">
    <property type="protein sequence ID" value="POP45846.1"/>
    <property type="molecule type" value="Genomic_DNA"/>
</dbReference>
<organism evidence="12 14">
    <name type="scientific">Superficieibacter electus</name>
    <dbReference type="NCBI Taxonomy" id="2022662"/>
    <lineage>
        <taxon>Bacteria</taxon>
        <taxon>Pseudomonadati</taxon>
        <taxon>Pseudomonadota</taxon>
        <taxon>Gammaproteobacteria</taxon>
        <taxon>Enterobacterales</taxon>
        <taxon>Enterobacteriaceae</taxon>
        <taxon>Superficieibacter</taxon>
    </lineage>
</organism>
<evidence type="ECO:0000256" key="7">
    <source>
        <dbReference type="ARBA" id="ARBA00023136"/>
    </source>
</evidence>
<reference evidence="13 14" key="1">
    <citation type="submission" date="2018-01" db="EMBL/GenBank/DDBJ databases">
        <title>Superficieibacter electus gen. nov., sp. nov., an extended-spectrum beta-lactamase possessing member of the Enterobacteriaceae family, isolated from intensive care unit surfaces.</title>
        <authorList>
            <person name="Potter R.F."/>
            <person name="D'Souza A.W."/>
        </authorList>
    </citation>
    <scope>NUCLEOTIDE SEQUENCE [LARGE SCALE GENOMIC DNA]</scope>
    <source>
        <strain evidence="12 14">BP-1</strain>
        <strain evidence="11 13">BP-2</strain>
    </source>
</reference>
<feature type="domain" description="PTS EIIC type-3" evidence="10">
    <location>
        <begin position="10"/>
        <end position="405"/>
    </location>
</feature>
<comment type="subcellular location">
    <subcellularLocation>
        <location evidence="1">Cell membrane</location>
        <topology evidence="1">Multi-pass membrane protein</topology>
    </subcellularLocation>
</comment>
<dbReference type="NCBIfam" id="TIGR00410">
    <property type="entry name" value="lacE"/>
    <property type="match status" value="1"/>
</dbReference>
<dbReference type="Proteomes" id="UP000247005">
    <property type="component" value="Unassembled WGS sequence"/>
</dbReference>
<evidence type="ECO:0000256" key="6">
    <source>
        <dbReference type="ARBA" id="ARBA00022989"/>
    </source>
</evidence>
<evidence type="ECO:0000313" key="11">
    <source>
        <dbReference type="EMBL" id="POP45846.1"/>
    </source>
</evidence>
<keyword evidence="2 8" id="KW-0813">Transport</keyword>
<dbReference type="InterPro" id="IPR004501">
    <property type="entry name" value="PTS_EIIC_3"/>
</dbReference>
<dbReference type="RefSeq" id="WP_103675372.1">
    <property type="nucleotide sequence ID" value="NZ_PQGD01000006.1"/>
</dbReference>
<feature type="transmembrane region" description="Helical" evidence="9">
    <location>
        <begin position="220"/>
        <end position="239"/>
    </location>
</feature>
<feature type="transmembrane region" description="Helical" evidence="9">
    <location>
        <begin position="376"/>
        <end position="406"/>
    </location>
</feature>
<dbReference type="PANTHER" id="PTHR33989:SF4">
    <property type="entry name" value="PTS SYSTEM N,N'-DIACETYLCHITOBIOSE-SPECIFIC EIIC COMPONENT"/>
    <property type="match status" value="1"/>
</dbReference>
<dbReference type="OrthoDB" id="5843984at2"/>
<dbReference type="PANTHER" id="PTHR33989">
    <property type="match status" value="1"/>
</dbReference>
<feature type="transmembrane region" description="Helical" evidence="9">
    <location>
        <begin position="33"/>
        <end position="53"/>
    </location>
</feature>
<feature type="transmembrane region" description="Helical" evidence="9">
    <location>
        <begin position="137"/>
        <end position="155"/>
    </location>
</feature>
<name>A0A2P5GRG0_9ENTR</name>
<evidence type="ECO:0000256" key="9">
    <source>
        <dbReference type="SAM" id="Phobius"/>
    </source>
</evidence>
<dbReference type="GO" id="GO:0008982">
    <property type="term" value="F:protein-N(PI)-phosphohistidine-sugar phosphotransferase activity"/>
    <property type="evidence" value="ECO:0007669"/>
    <property type="project" value="UniProtKB-UniRule"/>
</dbReference>
<evidence type="ECO:0000313" key="13">
    <source>
        <dbReference type="Proteomes" id="UP000237073"/>
    </source>
</evidence>
<evidence type="ECO:0000256" key="8">
    <source>
        <dbReference type="PIRNR" id="PIRNR006351"/>
    </source>
</evidence>
<evidence type="ECO:0000256" key="5">
    <source>
        <dbReference type="ARBA" id="ARBA00022692"/>
    </source>
</evidence>
<dbReference type="PIRSF" id="PIRSF006351">
    <property type="entry name" value="PTS_EIIC-Cellobiose"/>
    <property type="match status" value="1"/>
</dbReference>
<dbReference type="GO" id="GO:0005886">
    <property type="term" value="C:plasma membrane"/>
    <property type="evidence" value="ECO:0007669"/>
    <property type="project" value="UniProtKB-SubCell"/>
</dbReference>
<dbReference type="AlphaFoldDB" id="A0A2P5GRG0"/>
<evidence type="ECO:0000256" key="2">
    <source>
        <dbReference type="ARBA" id="ARBA00022448"/>
    </source>
</evidence>
<keyword evidence="4 8" id="KW-0762">Sugar transport</keyword>
<comment type="function">
    <text evidence="8">The phosphoenolpyruvate-dependent sugar phosphotransferase system (PTS), a major carbohydrate active -transport system, catalyzes the phosphorylation of incoming sugar substrates concomitant with their translocation across the cell membrane.</text>
</comment>
<evidence type="ECO:0000313" key="12">
    <source>
        <dbReference type="EMBL" id="POP49152.1"/>
    </source>
</evidence>